<accession>A0AAV7K872</accession>
<sequence>MLKIWKAFHYSPKKAEKLSLTQAELQSPEIKMVKPFNTLLLARERAVCVVRRSIPAWYAHLKRFMMKLVMQKLMELRHSCQNTKLYFVSIYYQMYSIQLSSYKDFTGESD</sequence>
<keyword evidence="2" id="KW-1185">Reference proteome</keyword>
<dbReference type="AlphaFoldDB" id="A0AAV7K872"/>
<dbReference type="EMBL" id="JAKMXF010000119">
    <property type="protein sequence ID" value="KAI6657210.1"/>
    <property type="molecule type" value="Genomic_DNA"/>
</dbReference>
<proteinExistence type="predicted"/>
<evidence type="ECO:0000313" key="2">
    <source>
        <dbReference type="Proteomes" id="UP001165289"/>
    </source>
</evidence>
<gene>
    <name evidence="1" type="ORF">LOD99_11186</name>
</gene>
<evidence type="ECO:0000313" key="1">
    <source>
        <dbReference type="EMBL" id="KAI6657210.1"/>
    </source>
</evidence>
<organism evidence="1 2">
    <name type="scientific">Oopsacas minuta</name>
    <dbReference type="NCBI Taxonomy" id="111878"/>
    <lineage>
        <taxon>Eukaryota</taxon>
        <taxon>Metazoa</taxon>
        <taxon>Porifera</taxon>
        <taxon>Hexactinellida</taxon>
        <taxon>Hexasterophora</taxon>
        <taxon>Lyssacinosida</taxon>
        <taxon>Leucopsacidae</taxon>
        <taxon>Oopsacas</taxon>
    </lineage>
</organism>
<name>A0AAV7K872_9METZ</name>
<comment type="caution">
    <text evidence="1">The sequence shown here is derived from an EMBL/GenBank/DDBJ whole genome shotgun (WGS) entry which is preliminary data.</text>
</comment>
<dbReference type="Proteomes" id="UP001165289">
    <property type="component" value="Unassembled WGS sequence"/>
</dbReference>
<reference evidence="1 2" key="1">
    <citation type="journal article" date="2023" name="BMC Biol.">
        <title>The compact genome of the sponge Oopsacas minuta (Hexactinellida) is lacking key metazoan core genes.</title>
        <authorList>
            <person name="Santini S."/>
            <person name="Schenkelaars Q."/>
            <person name="Jourda C."/>
            <person name="Duchesne M."/>
            <person name="Belahbib H."/>
            <person name="Rocher C."/>
            <person name="Selva M."/>
            <person name="Riesgo A."/>
            <person name="Vervoort M."/>
            <person name="Leys S.P."/>
            <person name="Kodjabachian L."/>
            <person name="Le Bivic A."/>
            <person name="Borchiellini C."/>
            <person name="Claverie J.M."/>
            <person name="Renard E."/>
        </authorList>
    </citation>
    <scope>NUCLEOTIDE SEQUENCE [LARGE SCALE GENOMIC DNA]</scope>
    <source>
        <strain evidence="1">SPO-2</strain>
    </source>
</reference>
<protein>
    <submittedName>
        <fullName evidence="1">Uncharacterized protein</fullName>
    </submittedName>
</protein>